<dbReference type="SUPFAM" id="SSF88723">
    <property type="entry name" value="PIN domain-like"/>
    <property type="match status" value="1"/>
</dbReference>
<dbReference type="InterPro" id="IPR029060">
    <property type="entry name" value="PIN-like_dom_sf"/>
</dbReference>
<dbReference type="NCBIfam" id="TIGR00305">
    <property type="entry name" value="putative toxin-antitoxin system toxin component, PIN family"/>
    <property type="match status" value="1"/>
</dbReference>
<reference evidence="3 4" key="1">
    <citation type="submission" date="2016-02" db="EMBL/GenBank/DDBJ databases">
        <title>Draft genome sequence of Hydrogenophaga sp. LPB0072.</title>
        <authorList>
            <person name="Shin S.-K."/>
            <person name="Yi H."/>
        </authorList>
    </citation>
    <scope>NUCLEOTIDE SEQUENCE [LARGE SCALE GENOMIC DNA]</scope>
    <source>
        <strain evidence="3 4">LPB0072</strain>
    </source>
</reference>
<dbReference type="EMBL" id="LVWD01000042">
    <property type="protein sequence ID" value="OAD39477.1"/>
    <property type="molecule type" value="Genomic_DNA"/>
</dbReference>
<dbReference type="PANTHER" id="PTHR34610:SF3">
    <property type="entry name" value="SSL7007 PROTEIN"/>
    <property type="match status" value="1"/>
</dbReference>
<dbReference type="CDD" id="cd09854">
    <property type="entry name" value="PIN_VapC-like"/>
    <property type="match status" value="1"/>
</dbReference>
<dbReference type="RefSeq" id="WP_066096239.1">
    <property type="nucleotide sequence ID" value="NZ_CP017476.1"/>
</dbReference>
<dbReference type="InterPro" id="IPR002850">
    <property type="entry name" value="PIN_toxin-like"/>
</dbReference>
<gene>
    <name evidence="2" type="ORF">LPB072_21650</name>
    <name evidence="3" type="ORF">LPB72_21035</name>
</gene>
<feature type="domain" description="PIN" evidence="1">
    <location>
        <begin position="2"/>
        <end position="108"/>
    </location>
</feature>
<dbReference type="EMBL" id="CP017476">
    <property type="protein sequence ID" value="AOW15024.1"/>
    <property type="molecule type" value="Genomic_DNA"/>
</dbReference>
<organism evidence="2 5">
    <name type="scientific">Hydrogenophaga crassostreae</name>
    <dbReference type="NCBI Taxonomy" id="1763535"/>
    <lineage>
        <taxon>Bacteria</taxon>
        <taxon>Pseudomonadati</taxon>
        <taxon>Pseudomonadota</taxon>
        <taxon>Betaproteobacteria</taxon>
        <taxon>Burkholderiales</taxon>
        <taxon>Comamonadaceae</taxon>
        <taxon>Hydrogenophaga</taxon>
    </lineage>
</organism>
<evidence type="ECO:0000313" key="3">
    <source>
        <dbReference type="EMBL" id="OAD39477.1"/>
    </source>
</evidence>
<dbReference type="STRING" id="1763535.LPB072_21650"/>
<protein>
    <submittedName>
        <fullName evidence="2">Putative toxin-antitoxin system toxin component, PIN family</fullName>
    </submittedName>
    <submittedName>
        <fullName evidence="3">Twitching motility protein PilT</fullName>
    </submittedName>
</protein>
<dbReference type="OrthoDB" id="9802272at2"/>
<name>A0A167GI52_9BURK</name>
<evidence type="ECO:0000313" key="5">
    <source>
        <dbReference type="Proteomes" id="UP000185680"/>
    </source>
</evidence>
<dbReference type="Proteomes" id="UP000185657">
    <property type="component" value="Unassembled WGS sequence"/>
</dbReference>
<sequence>MKLVIDTNIVLDLWVFEDTASAPLRDLLADPGVVWLATHAMREELERVLAYPQIVKRLTARALPAEVVLALFDARSQTVPAAAKAPYTCKDADDQRFIDLAVAHGATLLSKDAEVLCMARRLSKLGVMVTRAFPGNMRAVASY</sequence>
<evidence type="ECO:0000313" key="2">
    <source>
        <dbReference type="EMBL" id="AOW15024.1"/>
    </source>
</evidence>
<reference evidence="2 5" key="2">
    <citation type="submission" date="2016-10" db="EMBL/GenBank/DDBJ databases">
        <title>Hydorgenophaga sp. LPB0072 isolated from gastropod.</title>
        <authorList>
            <person name="Kim E."/>
            <person name="Yi H."/>
        </authorList>
    </citation>
    <scope>NUCLEOTIDE SEQUENCE [LARGE SCALE GENOMIC DNA]</scope>
    <source>
        <strain evidence="2 5">LPB0072</strain>
    </source>
</reference>
<dbReference type="Proteomes" id="UP000185680">
    <property type="component" value="Chromosome"/>
</dbReference>
<dbReference type="InterPro" id="IPR002716">
    <property type="entry name" value="PIN_dom"/>
</dbReference>
<evidence type="ECO:0000259" key="1">
    <source>
        <dbReference type="Pfam" id="PF13470"/>
    </source>
</evidence>
<dbReference type="PANTHER" id="PTHR34610">
    <property type="entry name" value="SSL7007 PROTEIN"/>
    <property type="match status" value="1"/>
</dbReference>
<evidence type="ECO:0000313" key="4">
    <source>
        <dbReference type="Proteomes" id="UP000185657"/>
    </source>
</evidence>
<keyword evidence="4" id="KW-1185">Reference proteome</keyword>
<proteinExistence type="predicted"/>
<accession>A0A167GI52</accession>
<dbReference type="AlphaFoldDB" id="A0A167GI52"/>
<dbReference type="Pfam" id="PF13470">
    <property type="entry name" value="PIN_3"/>
    <property type="match status" value="1"/>
</dbReference>
<dbReference type="KEGG" id="hyl:LPB072_21650"/>